<evidence type="ECO:0000313" key="15">
    <source>
        <dbReference type="Proteomes" id="UP000035086"/>
    </source>
</evidence>
<dbReference type="EMBL" id="UGSJ01000001">
    <property type="protein sequence ID" value="SUA92985.1"/>
    <property type="molecule type" value="Genomic_DNA"/>
</dbReference>
<dbReference type="PANTHER" id="PTHR43808">
    <property type="entry name" value="ACETYLORNITHINE DEACETYLASE"/>
    <property type="match status" value="1"/>
</dbReference>
<feature type="domain" description="Peptidase M20 dimerisation" evidence="12">
    <location>
        <begin position="197"/>
        <end position="307"/>
    </location>
</feature>
<dbReference type="GO" id="GO:0046872">
    <property type="term" value="F:metal ion binding"/>
    <property type="evidence" value="ECO:0007669"/>
    <property type="project" value="UniProtKB-KW"/>
</dbReference>
<dbReference type="InterPro" id="IPR010169">
    <property type="entry name" value="AcOrn-deacetyl"/>
</dbReference>
<evidence type="ECO:0000256" key="1">
    <source>
        <dbReference type="ARBA" id="ARBA00001947"/>
    </source>
</evidence>
<keyword evidence="7" id="KW-0479">Metal-binding</keyword>
<dbReference type="PANTHER" id="PTHR43808:SF31">
    <property type="entry name" value="N-ACETYL-L-CITRULLINE DEACETYLASE"/>
    <property type="match status" value="1"/>
</dbReference>
<evidence type="ECO:0000256" key="6">
    <source>
        <dbReference type="ARBA" id="ARBA00022605"/>
    </source>
</evidence>
<evidence type="ECO:0000259" key="12">
    <source>
        <dbReference type="Pfam" id="PF07687"/>
    </source>
</evidence>
<evidence type="ECO:0000256" key="9">
    <source>
        <dbReference type="ARBA" id="ARBA00022833"/>
    </source>
</evidence>
<evidence type="ECO:0000313" key="13">
    <source>
        <dbReference type="EMBL" id="AJC22753.1"/>
    </source>
</evidence>
<sequence>MHAHPNTDTQPSPTAGDDDRASAPSSEAIDWISRLIAIDTTSRRSNLGLIELLRDNLRAQGADAWLDYDATGAKANLFATLPARDGGTQGGIVLSGHTDVVPVDGQPWKSAPFVPEIRDDRLYGRGACDMKGFIGTVMSQVPAWLAAPPMAPVHLAFSYDEEIGCLGISPMLAAMARRNIRPQGCVVGEPTRMQAIIAHKGINIYRCSVQGHAAHSSLTPRGVNAIEYAARVICRIREIADAFASQGPYDEGFDVPFSTAQTGTITGGIALNTIPAACEFVFEYRNLPGVSADAIFAQIEAFASQTLIPEMQRVHPGATIHFAKIAAPPSMQASESEDLVRLVRALTPDAALRKVSYGTEAGFFQRAGIPTVVCGPGSIEQAHQPDEFVALTEIARCERFLSKLVRHQLLYKT</sequence>
<dbReference type="SUPFAM" id="SSF53187">
    <property type="entry name" value="Zn-dependent exopeptidases"/>
    <property type="match status" value="1"/>
</dbReference>
<dbReference type="InterPro" id="IPR001261">
    <property type="entry name" value="ArgE/DapE_CS"/>
</dbReference>
<evidence type="ECO:0000256" key="3">
    <source>
        <dbReference type="ARBA" id="ARBA00005691"/>
    </source>
</evidence>
<evidence type="ECO:0000256" key="8">
    <source>
        <dbReference type="ARBA" id="ARBA00022801"/>
    </source>
</evidence>
<keyword evidence="5" id="KW-0055">Arginine biosynthesis</keyword>
<dbReference type="EC" id="3.5.1.16" evidence="14"/>
<dbReference type="FunFam" id="3.30.70.360:FF:000003">
    <property type="entry name" value="Acetylornithine deacetylase"/>
    <property type="match status" value="1"/>
</dbReference>
<dbReference type="Gene3D" id="3.30.70.360">
    <property type="match status" value="1"/>
</dbReference>
<keyword evidence="10" id="KW-0170">Cobalt</keyword>
<dbReference type="SUPFAM" id="SSF55031">
    <property type="entry name" value="Bacterial exopeptidase dimerisation domain"/>
    <property type="match status" value="1"/>
</dbReference>
<accession>A0AAJ4ZGS1</accession>
<evidence type="ECO:0000256" key="7">
    <source>
        <dbReference type="ARBA" id="ARBA00022723"/>
    </source>
</evidence>
<dbReference type="Pfam" id="PF07687">
    <property type="entry name" value="M20_dimer"/>
    <property type="match status" value="1"/>
</dbReference>
<dbReference type="InterPro" id="IPR002933">
    <property type="entry name" value="Peptidase_M20"/>
</dbReference>
<dbReference type="InterPro" id="IPR011650">
    <property type="entry name" value="Peptidase_M20_dimer"/>
</dbReference>
<evidence type="ECO:0000256" key="2">
    <source>
        <dbReference type="ARBA" id="ARBA00004496"/>
    </source>
</evidence>
<name>A0AAJ4ZGS1_PANPU</name>
<evidence type="ECO:0000313" key="16">
    <source>
        <dbReference type="Proteomes" id="UP000254589"/>
    </source>
</evidence>
<reference evidence="14 16" key="3">
    <citation type="submission" date="2018-06" db="EMBL/GenBank/DDBJ databases">
        <authorList>
            <consortium name="Pathogen Informatics"/>
            <person name="Doyle S."/>
        </authorList>
    </citation>
    <scope>NUCLEOTIDE SEQUENCE [LARGE SCALE GENOMIC DNA]</scope>
    <source>
        <strain evidence="14 16">NCTC13159</strain>
    </source>
</reference>
<feature type="compositionally biased region" description="Polar residues" evidence="11">
    <location>
        <begin position="1"/>
        <end position="13"/>
    </location>
</feature>
<keyword evidence="15" id="KW-1185">Reference proteome</keyword>
<feature type="region of interest" description="Disordered" evidence="11">
    <location>
        <begin position="1"/>
        <end position="24"/>
    </location>
</feature>
<evidence type="ECO:0000313" key="14">
    <source>
        <dbReference type="EMBL" id="SUA92985.1"/>
    </source>
</evidence>
<keyword evidence="6" id="KW-0028">Amino-acid biosynthesis</keyword>
<evidence type="ECO:0000256" key="10">
    <source>
        <dbReference type="ARBA" id="ARBA00023285"/>
    </source>
</evidence>
<dbReference type="KEGG" id="ppul:RO07_23940"/>
<reference evidence="15" key="1">
    <citation type="submission" date="2014-12" db="EMBL/GenBank/DDBJ databases">
        <title>Complete Genome Sequencing of Pandoraea pulmonicola DSM 16583.</title>
        <authorList>
            <person name="Chan K.-G."/>
        </authorList>
    </citation>
    <scope>NUCLEOTIDE SEQUENCE [LARGE SCALE GENOMIC DNA]</scope>
    <source>
        <strain evidence="15">DSM 16583</strain>
    </source>
</reference>
<dbReference type="InterPro" id="IPR050072">
    <property type="entry name" value="Peptidase_M20A"/>
</dbReference>
<keyword evidence="9" id="KW-0862">Zinc</keyword>
<keyword evidence="4" id="KW-0963">Cytoplasm</keyword>
<dbReference type="EMBL" id="CP010310">
    <property type="protein sequence ID" value="AJC22753.1"/>
    <property type="molecule type" value="Genomic_DNA"/>
</dbReference>
<dbReference type="GO" id="GO:0008777">
    <property type="term" value="F:acetylornithine deacetylase activity"/>
    <property type="evidence" value="ECO:0007669"/>
    <property type="project" value="UniProtKB-EC"/>
</dbReference>
<evidence type="ECO:0000256" key="11">
    <source>
        <dbReference type="SAM" id="MobiDB-lite"/>
    </source>
</evidence>
<dbReference type="Proteomes" id="UP000035086">
    <property type="component" value="Chromosome"/>
</dbReference>
<comment type="cofactor">
    <cofactor evidence="1">
        <name>Zn(2+)</name>
        <dbReference type="ChEBI" id="CHEBI:29105"/>
    </cofactor>
</comment>
<dbReference type="PROSITE" id="PS00759">
    <property type="entry name" value="ARGE_DAPE_CPG2_2"/>
    <property type="match status" value="1"/>
</dbReference>
<organism evidence="14 16">
    <name type="scientific">Pandoraea pulmonicola</name>
    <dbReference type="NCBI Taxonomy" id="93221"/>
    <lineage>
        <taxon>Bacteria</taxon>
        <taxon>Pseudomonadati</taxon>
        <taxon>Pseudomonadota</taxon>
        <taxon>Betaproteobacteria</taxon>
        <taxon>Burkholderiales</taxon>
        <taxon>Burkholderiaceae</taxon>
        <taxon>Pandoraea</taxon>
    </lineage>
</organism>
<dbReference type="InterPro" id="IPR036264">
    <property type="entry name" value="Bact_exopeptidase_dim_dom"/>
</dbReference>
<dbReference type="RefSeq" id="WP_039412080.1">
    <property type="nucleotide sequence ID" value="NZ_CP010310.2"/>
</dbReference>
<dbReference type="GO" id="GO:0005737">
    <property type="term" value="C:cytoplasm"/>
    <property type="evidence" value="ECO:0007669"/>
    <property type="project" value="UniProtKB-SubCell"/>
</dbReference>
<dbReference type="Pfam" id="PF01546">
    <property type="entry name" value="Peptidase_M20"/>
    <property type="match status" value="1"/>
</dbReference>
<comment type="subcellular location">
    <subcellularLocation>
        <location evidence="2">Cytoplasm</location>
    </subcellularLocation>
</comment>
<comment type="similarity">
    <text evidence="3">Belongs to the peptidase M20A family. ArgE subfamily.</text>
</comment>
<dbReference type="GO" id="GO:0006526">
    <property type="term" value="P:L-arginine biosynthetic process"/>
    <property type="evidence" value="ECO:0007669"/>
    <property type="project" value="UniProtKB-KW"/>
</dbReference>
<dbReference type="NCBIfam" id="NF005710">
    <property type="entry name" value="PRK07522.1"/>
    <property type="match status" value="1"/>
</dbReference>
<evidence type="ECO:0000256" key="4">
    <source>
        <dbReference type="ARBA" id="ARBA00022490"/>
    </source>
</evidence>
<gene>
    <name evidence="14" type="primary">argE_1</name>
    <name evidence="14" type="ORF">NCTC13159_04530</name>
    <name evidence="13" type="ORF">RO07_23940</name>
</gene>
<dbReference type="Gene3D" id="3.40.630.10">
    <property type="entry name" value="Zn peptidases"/>
    <property type="match status" value="1"/>
</dbReference>
<dbReference type="Proteomes" id="UP000254589">
    <property type="component" value="Unassembled WGS sequence"/>
</dbReference>
<protein>
    <submittedName>
        <fullName evidence="13 14">Acetylornithine deacetylase</fullName>
        <ecNumber evidence="14">3.5.1.16</ecNumber>
    </submittedName>
</protein>
<evidence type="ECO:0000256" key="5">
    <source>
        <dbReference type="ARBA" id="ARBA00022571"/>
    </source>
</evidence>
<dbReference type="NCBIfam" id="TIGR01892">
    <property type="entry name" value="AcOrn-deacetyl"/>
    <property type="match status" value="1"/>
</dbReference>
<proteinExistence type="inferred from homology"/>
<reference evidence="13" key="2">
    <citation type="submission" date="2016-11" db="EMBL/GenBank/DDBJ databases">
        <title>Complete Genome Sequencing of Pandoraea pulmonicola DSM 16583.</title>
        <authorList>
            <person name="Chan K.-G."/>
        </authorList>
    </citation>
    <scope>NUCLEOTIDE SEQUENCE</scope>
    <source>
        <strain evidence="13">DSM 16583</strain>
    </source>
</reference>
<dbReference type="AlphaFoldDB" id="A0AAJ4ZGS1"/>
<dbReference type="CDD" id="cd03894">
    <property type="entry name" value="M20_ArgE"/>
    <property type="match status" value="1"/>
</dbReference>
<keyword evidence="8 14" id="KW-0378">Hydrolase</keyword>